<evidence type="ECO:0000313" key="3">
    <source>
        <dbReference type="Proteomes" id="UP001162483"/>
    </source>
</evidence>
<proteinExistence type="predicted"/>
<keyword evidence="3" id="KW-1185">Reference proteome</keyword>
<dbReference type="Proteomes" id="UP001162483">
    <property type="component" value="Unassembled WGS sequence"/>
</dbReference>
<evidence type="ECO:0000256" key="1">
    <source>
        <dbReference type="SAM" id="MobiDB-lite"/>
    </source>
</evidence>
<sequence>SKSISGTVHPPSPVHPLASEVRLWNSPIPSLEQSVHAPGASGGPSLEQSNAPRRSVSGTVHALGGPSLEQSTPSEVRLWNSPRPRRSVSGTVHALGGPSLEQSTPSEVHLW</sequence>
<feature type="compositionally biased region" description="Polar residues" evidence="1">
    <location>
        <begin position="46"/>
        <end position="58"/>
    </location>
</feature>
<protein>
    <submittedName>
        <fullName evidence="2">Uncharacterized protein</fullName>
    </submittedName>
</protein>
<feature type="region of interest" description="Disordered" evidence="1">
    <location>
        <begin position="29"/>
        <end position="111"/>
    </location>
</feature>
<feature type="non-terminal residue" evidence="2">
    <location>
        <position position="111"/>
    </location>
</feature>
<feature type="compositionally biased region" description="Polar residues" evidence="1">
    <location>
        <begin position="100"/>
        <end position="111"/>
    </location>
</feature>
<dbReference type="EMBL" id="CATNWA010019103">
    <property type="protein sequence ID" value="CAI9611292.1"/>
    <property type="molecule type" value="Genomic_DNA"/>
</dbReference>
<accession>A0ABN9GPA8</accession>
<organism evidence="2 3">
    <name type="scientific">Staurois parvus</name>
    <dbReference type="NCBI Taxonomy" id="386267"/>
    <lineage>
        <taxon>Eukaryota</taxon>
        <taxon>Metazoa</taxon>
        <taxon>Chordata</taxon>
        <taxon>Craniata</taxon>
        <taxon>Vertebrata</taxon>
        <taxon>Euteleostomi</taxon>
        <taxon>Amphibia</taxon>
        <taxon>Batrachia</taxon>
        <taxon>Anura</taxon>
        <taxon>Neobatrachia</taxon>
        <taxon>Ranoidea</taxon>
        <taxon>Ranidae</taxon>
        <taxon>Staurois</taxon>
    </lineage>
</organism>
<reference evidence="2" key="1">
    <citation type="submission" date="2023-05" db="EMBL/GenBank/DDBJ databases">
        <authorList>
            <person name="Stuckert A."/>
        </authorList>
    </citation>
    <scope>NUCLEOTIDE SEQUENCE</scope>
</reference>
<comment type="caution">
    <text evidence="2">The sequence shown here is derived from an EMBL/GenBank/DDBJ whole genome shotgun (WGS) entry which is preliminary data.</text>
</comment>
<name>A0ABN9GPA8_9NEOB</name>
<evidence type="ECO:0000313" key="2">
    <source>
        <dbReference type="EMBL" id="CAI9611292.1"/>
    </source>
</evidence>
<feature type="non-terminal residue" evidence="2">
    <location>
        <position position="1"/>
    </location>
</feature>
<gene>
    <name evidence="2" type="ORF">SPARVUS_LOCUS14525693</name>
</gene>